<organism evidence="2">
    <name type="scientific">uncultured Rubrobacteraceae bacterium</name>
    <dbReference type="NCBI Taxonomy" id="349277"/>
    <lineage>
        <taxon>Bacteria</taxon>
        <taxon>Bacillati</taxon>
        <taxon>Actinomycetota</taxon>
        <taxon>Rubrobacteria</taxon>
        <taxon>Rubrobacterales</taxon>
        <taxon>Rubrobacteraceae</taxon>
        <taxon>environmental samples</taxon>
    </lineage>
</organism>
<proteinExistence type="predicted"/>
<feature type="non-terminal residue" evidence="2">
    <location>
        <position position="36"/>
    </location>
</feature>
<feature type="region of interest" description="Disordered" evidence="1">
    <location>
        <begin position="1"/>
        <end position="36"/>
    </location>
</feature>
<evidence type="ECO:0000256" key="1">
    <source>
        <dbReference type="SAM" id="MobiDB-lite"/>
    </source>
</evidence>
<evidence type="ECO:0000313" key="2">
    <source>
        <dbReference type="EMBL" id="CAA9472495.1"/>
    </source>
</evidence>
<dbReference type="AlphaFoldDB" id="A0A6J4RFI4"/>
<sequence>EERGERGERIDREERARLVQGGVRQPRTKDGLLHGP</sequence>
<feature type="non-terminal residue" evidence="2">
    <location>
        <position position="1"/>
    </location>
</feature>
<name>A0A6J4RFI4_9ACTN</name>
<protein>
    <submittedName>
        <fullName evidence="2">Uncharacterized protein</fullName>
    </submittedName>
</protein>
<feature type="compositionally biased region" description="Basic and acidic residues" evidence="1">
    <location>
        <begin position="27"/>
        <end position="36"/>
    </location>
</feature>
<reference evidence="2" key="1">
    <citation type="submission" date="2020-02" db="EMBL/GenBank/DDBJ databases">
        <authorList>
            <person name="Meier V. D."/>
        </authorList>
    </citation>
    <scope>NUCLEOTIDE SEQUENCE</scope>
    <source>
        <strain evidence="2">AVDCRST_MAG58</strain>
    </source>
</reference>
<gene>
    <name evidence="2" type="ORF">AVDCRST_MAG58-4030</name>
</gene>
<accession>A0A6J4RFI4</accession>
<feature type="compositionally biased region" description="Basic and acidic residues" evidence="1">
    <location>
        <begin position="1"/>
        <end position="17"/>
    </location>
</feature>
<dbReference type="EMBL" id="CADCVF010000083">
    <property type="protein sequence ID" value="CAA9472495.1"/>
    <property type="molecule type" value="Genomic_DNA"/>
</dbReference>